<dbReference type="Gene3D" id="2.30.40.10">
    <property type="entry name" value="Urease, subunit C, domain 1"/>
    <property type="match status" value="1"/>
</dbReference>
<dbReference type="GO" id="GO:0016810">
    <property type="term" value="F:hydrolase activity, acting on carbon-nitrogen (but not peptide) bonds"/>
    <property type="evidence" value="ECO:0007669"/>
    <property type="project" value="InterPro"/>
</dbReference>
<reference evidence="2" key="1">
    <citation type="submission" date="2018-06" db="EMBL/GenBank/DDBJ databases">
        <authorList>
            <person name="Zhirakovskaya E."/>
        </authorList>
    </citation>
    <scope>NUCLEOTIDE SEQUENCE</scope>
</reference>
<accession>A0A3B0RBQ5</accession>
<dbReference type="PANTHER" id="PTHR43135:SF3">
    <property type="entry name" value="ALPHA-D-RIBOSE 1-METHYLPHOSPHONATE 5-TRIPHOSPHATE DIPHOSPHATASE"/>
    <property type="match status" value="1"/>
</dbReference>
<dbReference type="InterPro" id="IPR051781">
    <property type="entry name" value="Metallo-dep_Hydrolase"/>
</dbReference>
<feature type="domain" description="Amidohydrolase-related" evidence="1">
    <location>
        <begin position="267"/>
        <end position="383"/>
    </location>
</feature>
<organism evidence="2">
    <name type="scientific">hydrothermal vent metagenome</name>
    <dbReference type="NCBI Taxonomy" id="652676"/>
    <lineage>
        <taxon>unclassified sequences</taxon>
        <taxon>metagenomes</taxon>
        <taxon>ecological metagenomes</taxon>
    </lineage>
</organism>
<sequence length="423" mass="45040">MTRIFASILAILLLQSAALAKTIAITGGKVITNQNGKIIENGTVLIRDDEIIAVGAANSVTIPDGASRVDATGKWVTPGLFVPFSRAGLVEVALEKSTNDTSANEALFSVALQAKDSFNPRSENIAITKIEGITRMAILPNASNTIYGGQGSLVNTSGSFSSVMDRPGFVFVQMGERGARIAGGSRSAAWAWFRQSLREAKAWRRGREPAEPLLSEADAVALQQAMANELPFLVAVERASDLMTLIALKQEFRGINLVAVGATEGWMVAEQLRGAAIPVIVDPHDNLPQSFESLGATMYNAKRLNEAGVTVAIASLRDASFNVRLAPQHAGNTLATGLSWDAAFAAITTGPAEIFGVADELGKLAPGFVADVVIWDGDPLELMSSPDAIWIDGIQQSMQTRQTKLRDRYMGLAPANDLPFAYQ</sequence>
<dbReference type="InterPro" id="IPR011059">
    <property type="entry name" value="Metal-dep_hydrolase_composite"/>
</dbReference>
<proteinExistence type="predicted"/>
<dbReference type="InterPro" id="IPR032466">
    <property type="entry name" value="Metal_Hydrolase"/>
</dbReference>
<dbReference type="InterPro" id="IPR006680">
    <property type="entry name" value="Amidohydro-rel"/>
</dbReference>
<dbReference type="SUPFAM" id="SSF51338">
    <property type="entry name" value="Composite domain of metallo-dependent hydrolases"/>
    <property type="match status" value="1"/>
</dbReference>
<dbReference type="EMBL" id="UOEE01000088">
    <property type="protein sequence ID" value="VAV89481.1"/>
    <property type="molecule type" value="Genomic_DNA"/>
</dbReference>
<evidence type="ECO:0000259" key="1">
    <source>
        <dbReference type="Pfam" id="PF01979"/>
    </source>
</evidence>
<protein>
    <recommendedName>
        <fullName evidence="1">Amidohydrolase-related domain-containing protein</fullName>
    </recommendedName>
</protein>
<name>A0A3B0RBQ5_9ZZZZ</name>
<dbReference type="AlphaFoldDB" id="A0A3B0RBQ5"/>
<evidence type="ECO:0000313" key="2">
    <source>
        <dbReference type="EMBL" id="VAV89481.1"/>
    </source>
</evidence>
<dbReference type="SUPFAM" id="SSF51556">
    <property type="entry name" value="Metallo-dependent hydrolases"/>
    <property type="match status" value="1"/>
</dbReference>
<dbReference type="Gene3D" id="3.20.20.140">
    <property type="entry name" value="Metal-dependent hydrolases"/>
    <property type="match status" value="1"/>
</dbReference>
<dbReference type="PANTHER" id="PTHR43135">
    <property type="entry name" value="ALPHA-D-RIBOSE 1-METHYLPHOSPHONATE 5-TRIPHOSPHATE DIPHOSPHATASE"/>
    <property type="match status" value="1"/>
</dbReference>
<dbReference type="Pfam" id="PF01979">
    <property type="entry name" value="Amidohydro_1"/>
    <property type="match status" value="1"/>
</dbReference>
<gene>
    <name evidence="2" type="ORF">MNBD_ALPHA06-221</name>
</gene>